<evidence type="ECO:0000313" key="2">
    <source>
        <dbReference type="Proteomes" id="UP000322080"/>
    </source>
</evidence>
<gene>
    <name evidence="1" type="ORF">FVF75_07325</name>
</gene>
<comment type="caution">
    <text evidence="1">The sequence shown here is derived from an EMBL/GenBank/DDBJ whole genome shotgun (WGS) entry which is preliminary data.</text>
</comment>
<dbReference type="Proteomes" id="UP000322080">
    <property type="component" value="Unassembled WGS sequence"/>
</dbReference>
<dbReference type="PANTHER" id="PTHR42958:SF4">
    <property type="entry name" value="HYDROGENASE EXPRESSION_FORMATION PROTEIN HUPK"/>
    <property type="match status" value="1"/>
</dbReference>
<name>A0A5D0RLK3_9RHOB</name>
<evidence type="ECO:0008006" key="3">
    <source>
        <dbReference type="Google" id="ProtNLM"/>
    </source>
</evidence>
<sequence length="300" mass="30283">MAGISADIGGAIRVVLRPDGGRIGAVEIASTRPAGAARLFVGKPVGDMTASIGRVFSLCGKAQTVAALRASEAALGLPPAPGVEALREALRLAEMMTQTAMRLGLHWTRALDLPIRADLVRAALAAEAALARFAGEGWALPGAGVAARPEFGTPYAMFAGDPLVADLQGALAARGLEDFGTGMGLSARLAASAETLAGLPGQIADALAKVTPTEARIPPRSSGDGAATVETARGPLTHRVRVDDGIVTDCETDAPTEANFAPGGPVVTGLTGQALDPVAAELHVFAIDPCVACSVEVQDA</sequence>
<reference evidence="1 2" key="1">
    <citation type="submission" date="2019-08" db="EMBL/GenBank/DDBJ databases">
        <title>Identification of a novel species of the genus Boseongicola.</title>
        <authorList>
            <person name="Zhang X.-Q."/>
        </authorList>
    </citation>
    <scope>NUCLEOTIDE SEQUENCE [LARGE SCALE GENOMIC DNA]</scope>
    <source>
        <strain evidence="1 2">HY14</strain>
    </source>
</reference>
<organism evidence="1 2">
    <name type="scientific">Maritimibacter fusiformis</name>
    <dbReference type="NCBI Taxonomy" id="2603819"/>
    <lineage>
        <taxon>Bacteria</taxon>
        <taxon>Pseudomonadati</taxon>
        <taxon>Pseudomonadota</taxon>
        <taxon>Alphaproteobacteria</taxon>
        <taxon>Rhodobacterales</taxon>
        <taxon>Roseobacteraceae</taxon>
        <taxon>Maritimibacter</taxon>
    </lineage>
</organism>
<dbReference type="SUPFAM" id="SSF56762">
    <property type="entry name" value="HydB/Nqo4-like"/>
    <property type="match status" value="1"/>
</dbReference>
<keyword evidence="2" id="KW-1185">Reference proteome</keyword>
<evidence type="ECO:0000313" key="1">
    <source>
        <dbReference type="EMBL" id="TYB82517.1"/>
    </source>
</evidence>
<dbReference type="Gene3D" id="1.10.645.10">
    <property type="entry name" value="Cytochrome-c3 Hydrogenase, chain B"/>
    <property type="match status" value="2"/>
</dbReference>
<dbReference type="InterPro" id="IPR050867">
    <property type="entry name" value="NiFe/NiFeSe_hydrgnase_LSU"/>
</dbReference>
<dbReference type="PANTHER" id="PTHR42958">
    <property type="entry name" value="HYDROGENASE-2 LARGE CHAIN"/>
    <property type="match status" value="1"/>
</dbReference>
<protein>
    <recommendedName>
        <fullName evidence="3">Ni,Fe-hydrogenase I large subunit</fullName>
    </recommendedName>
</protein>
<dbReference type="InterPro" id="IPR029014">
    <property type="entry name" value="NiFe-Hase_large"/>
</dbReference>
<dbReference type="RefSeq" id="WP_148377280.1">
    <property type="nucleotide sequence ID" value="NZ_VSIY01000004.1"/>
</dbReference>
<proteinExistence type="predicted"/>
<dbReference type="AlphaFoldDB" id="A0A5D0RLK3"/>
<accession>A0A5D0RLK3</accession>
<dbReference type="EMBL" id="VSIY01000004">
    <property type="protein sequence ID" value="TYB82517.1"/>
    <property type="molecule type" value="Genomic_DNA"/>
</dbReference>